<name>A0A6M2DZP4_XENCH</name>
<accession>A0A6M2DZP4</accession>
<evidence type="ECO:0000256" key="1">
    <source>
        <dbReference type="SAM" id="Phobius"/>
    </source>
</evidence>
<proteinExistence type="predicted"/>
<dbReference type="EMBL" id="GIIL01007798">
    <property type="protein sequence ID" value="NOV51524.1"/>
    <property type="molecule type" value="Transcribed_RNA"/>
</dbReference>
<sequence>MQLKLLLLLTFPFHSTFSRRFSRWLFLFQFSSLGGLPPFWNYLFLISIYSRTRRGRRDDFGASGRYVWLL</sequence>
<keyword evidence="1" id="KW-1133">Transmembrane helix</keyword>
<reference evidence="2" key="1">
    <citation type="submission" date="2020-03" db="EMBL/GenBank/DDBJ databases">
        <title>Transcriptomic Profiling of the Digestive Tract of the Rat Flea, Xenopsylla cheopis, Following Blood Feeding and Infection with Yersinia pestis.</title>
        <authorList>
            <person name="Bland D.M."/>
            <person name="Martens C.A."/>
            <person name="Virtaneva K."/>
            <person name="Kanakabandi K."/>
            <person name="Long D."/>
            <person name="Rosenke R."/>
            <person name="Saturday G.A."/>
            <person name="Hoyt F.H."/>
            <person name="Bruno D.P."/>
            <person name="Ribeiro J.M.C."/>
            <person name="Hinnebusch J."/>
        </authorList>
    </citation>
    <scope>NUCLEOTIDE SEQUENCE</scope>
</reference>
<feature type="transmembrane region" description="Helical" evidence="1">
    <location>
        <begin position="28"/>
        <end position="49"/>
    </location>
</feature>
<keyword evidence="1" id="KW-0812">Transmembrane</keyword>
<organism evidence="2">
    <name type="scientific">Xenopsylla cheopis</name>
    <name type="common">Oriental rat flea</name>
    <name type="synonym">Pulex cheopis</name>
    <dbReference type="NCBI Taxonomy" id="163159"/>
    <lineage>
        <taxon>Eukaryota</taxon>
        <taxon>Metazoa</taxon>
        <taxon>Ecdysozoa</taxon>
        <taxon>Arthropoda</taxon>
        <taxon>Hexapoda</taxon>
        <taxon>Insecta</taxon>
        <taxon>Pterygota</taxon>
        <taxon>Neoptera</taxon>
        <taxon>Endopterygota</taxon>
        <taxon>Siphonaptera</taxon>
        <taxon>Pulicidae</taxon>
        <taxon>Xenopsyllinae</taxon>
        <taxon>Xenopsylla</taxon>
    </lineage>
</organism>
<dbReference type="AlphaFoldDB" id="A0A6M2DZP4"/>
<keyword evidence="1" id="KW-0472">Membrane</keyword>
<evidence type="ECO:0000313" key="2">
    <source>
        <dbReference type="EMBL" id="NOV51524.1"/>
    </source>
</evidence>
<protein>
    <submittedName>
        <fullName evidence="2">Putative secreted protein</fullName>
    </submittedName>
</protein>